<feature type="signal peptide" evidence="2">
    <location>
        <begin position="1"/>
        <end position="18"/>
    </location>
</feature>
<sequence>MKRLLVLALALCAPALRADSPALTITQQLIPSPAPVGATTPLFITTADNLQLAWSETSSDSPPAHIRSTWDRATSRWSSPAPLPITKTPPASVIPRVTFPDSSELTAFFPEKNGRILDLHTQRHHGSTTSVPQPLSSDNWPQPHSISVPPEPPLLHSREARVLVIWLNHAEKSPRLFAALSTSAGEQFFLPIRIDDGRPLGRASAVLLRDGSAYITWLESHGPEKTAAALWLRRLSPAGDLSIPILITSAPSAGALGHPQLALLKDDDTTPAQLLLAHELTTTGVTQLITRLITLPPAESFLQGRPCLTCPPDTATLPGHALTGRVIQLIPRKNQAVIEHPEIPGILPAGQTTFRIDDPTLSALNNITSLLARIEQRDGIWHLFDARPLSLPPLP</sequence>
<proteinExistence type="predicted"/>
<evidence type="ECO:0000313" key="4">
    <source>
        <dbReference type="Proteomes" id="UP000217265"/>
    </source>
</evidence>
<keyword evidence="4" id="KW-1185">Reference proteome</keyword>
<dbReference type="EMBL" id="CP023344">
    <property type="protein sequence ID" value="ATC64330.1"/>
    <property type="molecule type" value="Genomic_DNA"/>
</dbReference>
<dbReference type="OrthoDB" id="9764969at2"/>
<feature type="compositionally biased region" description="Polar residues" evidence="1">
    <location>
        <begin position="127"/>
        <end position="144"/>
    </location>
</feature>
<protein>
    <submittedName>
        <fullName evidence="3">Uncharacterized protein</fullName>
    </submittedName>
</protein>
<accession>A0A290QAW3</accession>
<dbReference type="Proteomes" id="UP000217265">
    <property type="component" value="Chromosome"/>
</dbReference>
<gene>
    <name evidence="3" type="ORF">CMV30_10395</name>
</gene>
<keyword evidence="2" id="KW-0732">Signal</keyword>
<dbReference type="RefSeq" id="WP_096055962.1">
    <property type="nucleotide sequence ID" value="NZ_CP023344.1"/>
</dbReference>
<name>A0A290QAW3_9BACT</name>
<feature type="chain" id="PRO_5012222772" evidence="2">
    <location>
        <begin position="19"/>
        <end position="395"/>
    </location>
</feature>
<reference evidence="3 4" key="1">
    <citation type="submission" date="2017-09" db="EMBL/GenBank/DDBJ databases">
        <title>Complete genome sequence of Verrucomicrobial strain HZ-65, isolated from freshwater.</title>
        <authorList>
            <person name="Choi A."/>
        </authorList>
    </citation>
    <scope>NUCLEOTIDE SEQUENCE [LARGE SCALE GENOMIC DNA]</scope>
    <source>
        <strain evidence="3 4">HZ-65</strain>
    </source>
</reference>
<evidence type="ECO:0000313" key="3">
    <source>
        <dbReference type="EMBL" id="ATC64330.1"/>
    </source>
</evidence>
<dbReference type="AlphaFoldDB" id="A0A290QAW3"/>
<feature type="region of interest" description="Disordered" evidence="1">
    <location>
        <begin position="123"/>
        <end position="144"/>
    </location>
</feature>
<dbReference type="KEGG" id="vbh:CMV30_10395"/>
<evidence type="ECO:0000256" key="1">
    <source>
        <dbReference type="SAM" id="MobiDB-lite"/>
    </source>
</evidence>
<evidence type="ECO:0000256" key="2">
    <source>
        <dbReference type="SAM" id="SignalP"/>
    </source>
</evidence>
<organism evidence="3 4">
    <name type="scientific">Nibricoccus aquaticus</name>
    <dbReference type="NCBI Taxonomy" id="2576891"/>
    <lineage>
        <taxon>Bacteria</taxon>
        <taxon>Pseudomonadati</taxon>
        <taxon>Verrucomicrobiota</taxon>
        <taxon>Opitutia</taxon>
        <taxon>Opitutales</taxon>
        <taxon>Opitutaceae</taxon>
        <taxon>Nibricoccus</taxon>
    </lineage>
</organism>